<keyword evidence="2" id="KW-1185">Reference proteome</keyword>
<protein>
    <submittedName>
        <fullName evidence="1">Uncharacterized protein</fullName>
    </submittedName>
</protein>
<reference evidence="2" key="1">
    <citation type="journal article" date="2019" name="Int. J. Syst. Evol. Microbiol.">
        <title>The Global Catalogue of Microorganisms (GCM) 10K type strain sequencing project: providing services to taxonomists for standard genome sequencing and annotation.</title>
        <authorList>
            <consortium name="The Broad Institute Genomics Platform"/>
            <consortium name="The Broad Institute Genome Sequencing Center for Infectious Disease"/>
            <person name="Wu L."/>
            <person name="Ma J."/>
        </authorList>
    </citation>
    <scope>NUCLEOTIDE SEQUENCE [LARGE SCALE GENOMIC DNA]</scope>
    <source>
        <strain evidence="2">TISTR 2562</strain>
    </source>
</reference>
<sequence length="137" mass="15077">MMRKISNQSLSPDPNLSAARAHFSENGPALCSAAEILAGDAGTARVLRLMSDLRQATGLNRGLRRRLVDLHRLLSPDPISGGFDQELSPWTILDPGSPEVEEICLLTDRLYELLKKIDVPQQQHCAWALPLIKQKAA</sequence>
<dbReference type="Proteomes" id="UP001597474">
    <property type="component" value="Unassembled WGS sequence"/>
</dbReference>
<dbReference type="RefSeq" id="WP_386373734.1">
    <property type="nucleotide sequence ID" value="NZ_JBHUMP010000006.1"/>
</dbReference>
<proteinExistence type="predicted"/>
<comment type="caution">
    <text evidence="1">The sequence shown here is derived from an EMBL/GenBank/DDBJ whole genome shotgun (WGS) entry which is preliminary data.</text>
</comment>
<gene>
    <name evidence="1" type="ORF">ACFSUD_09475</name>
</gene>
<dbReference type="EMBL" id="JBHUMP010000006">
    <property type="protein sequence ID" value="MFD2739797.1"/>
    <property type="molecule type" value="Genomic_DNA"/>
</dbReference>
<name>A0ABW5U505_9RHOB</name>
<accession>A0ABW5U505</accession>
<evidence type="ECO:0000313" key="2">
    <source>
        <dbReference type="Proteomes" id="UP001597474"/>
    </source>
</evidence>
<organism evidence="1 2">
    <name type="scientific">Sulfitobacter aestuarii</name>
    <dbReference type="NCBI Taxonomy" id="2161676"/>
    <lineage>
        <taxon>Bacteria</taxon>
        <taxon>Pseudomonadati</taxon>
        <taxon>Pseudomonadota</taxon>
        <taxon>Alphaproteobacteria</taxon>
        <taxon>Rhodobacterales</taxon>
        <taxon>Roseobacteraceae</taxon>
        <taxon>Sulfitobacter</taxon>
    </lineage>
</organism>
<evidence type="ECO:0000313" key="1">
    <source>
        <dbReference type="EMBL" id="MFD2739797.1"/>
    </source>
</evidence>